<dbReference type="OrthoDB" id="9800955at2"/>
<evidence type="ECO:0000313" key="11">
    <source>
        <dbReference type="EMBL" id="RCW42457.1"/>
    </source>
</evidence>
<dbReference type="Pfam" id="PF00150">
    <property type="entry name" value="Cellulase"/>
    <property type="match status" value="1"/>
</dbReference>
<reference evidence="11 12" key="1">
    <citation type="submission" date="2018-07" db="EMBL/GenBank/DDBJ databases">
        <title>Genomic Encyclopedia of Type Strains, Phase III (KMG-III): the genomes of soil and plant-associated and newly described type strains.</title>
        <authorList>
            <person name="Whitman W."/>
        </authorList>
    </citation>
    <scope>NUCLEOTIDE SEQUENCE [LARGE SCALE GENOMIC DNA]</scope>
    <source>
        <strain evidence="11 12">CECT 7506</strain>
    </source>
</reference>
<proteinExistence type="inferred from homology"/>
<evidence type="ECO:0000256" key="3">
    <source>
        <dbReference type="ARBA" id="ARBA00023001"/>
    </source>
</evidence>
<dbReference type="SUPFAM" id="SSF51445">
    <property type="entry name" value="(Trans)glycosidases"/>
    <property type="match status" value="1"/>
</dbReference>
<organism evidence="11 12">
    <name type="scientific">Paenibacillus prosopidis</name>
    <dbReference type="NCBI Taxonomy" id="630520"/>
    <lineage>
        <taxon>Bacteria</taxon>
        <taxon>Bacillati</taxon>
        <taxon>Bacillota</taxon>
        <taxon>Bacilli</taxon>
        <taxon>Bacillales</taxon>
        <taxon>Paenibacillaceae</taxon>
        <taxon>Paenibacillus</taxon>
    </lineage>
</organism>
<dbReference type="Gene3D" id="3.20.20.80">
    <property type="entry name" value="Glycosidases"/>
    <property type="match status" value="1"/>
</dbReference>
<dbReference type="GO" id="GO:0004553">
    <property type="term" value="F:hydrolase activity, hydrolyzing O-glycosyl compounds"/>
    <property type="evidence" value="ECO:0007669"/>
    <property type="project" value="InterPro"/>
</dbReference>
<name>A0A368VPG0_9BACL</name>
<comment type="similarity">
    <text evidence="7">Belongs to the glycosyl hydrolase 5 (cellulase A) family.</text>
</comment>
<feature type="domain" description="Glycoside hydrolase family 5" evidence="8">
    <location>
        <begin position="23"/>
        <end position="154"/>
    </location>
</feature>
<comment type="caution">
    <text evidence="11">The sequence shown here is derived from an EMBL/GenBank/DDBJ whole genome shotgun (WGS) entry which is preliminary data.</text>
</comment>
<dbReference type="SUPFAM" id="SSF81296">
    <property type="entry name" value="E set domains"/>
    <property type="match status" value="1"/>
</dbReference>
<dbReference type="RefSeq" id="WP_114382610.1">
    <property type="nucleotide sequence ID" value="NZ_QPJD01000016.1"/>
</dbReference>
<keyword evidence="2 7" id="KW-0378">Hydrolase</keyword>
<evidence type="ECO:0000256" key="4">
    <source>
        <dbReference type="ARBA" id="ARBA00023277"/>
    </source>
</evidence>
<protein>
    <submittedName>
        <fullName evidence="11">Cellulase (Glycosyl hydrolase family 5)</fullName>
    </submittedName>
</protein>
<dbReference type="AlphaFoldDB" id="A0A368VPG0"/>
<evidence type="ECO:0000259" key="8">
    <source>
        <dbReference type="Pfam" id="PF00150"/>
    </source>
</evidence>
<feature type="domain" description="Carbohydrate binding X2" evidence="9">
    <location>
        <begin position="188"/>
        <end position="271"/>
    </location>
</feature>
<keyword evidence="12" id="KW-1185">Reference proteome</keyword>
<dbReference type="InterPro" id="IPR013783">
    <property type="entry name" value="Ig-like_fold"/>
</dbReference>
<dbReference type="InterPro" id="IPR017853">
    <property type="entry name" value="GH"/>
</dbReference>
<feature type="domain" description="Endoglucanase B carbohydrate binding" evidence="10">
    <location>
        <begin position="276"/>
        <end position="378"/>
    </location>
</feature>
<gene>
    <name evidence="11" type="ORF">DFP97_11619</name>
</gene>
<evidence type="ECO:0000256" key="1">
    <source>
        <dbReference type="ARBA" id="ARBA00022729"/>
    </source>
</evidence>
<dbReference type="InterPro" id="IPR014756">
    <property type="entry name" value="Ig_E-set"/>
</dbReference>
<evidence type="ECO:0000256" key="5">
    <source>
        <dbReference type="ARBA" id="ARBA00023295"/>
    </source>
</evidence>
<evidence type="ECO:0000256" key="7">
    <source>
        <dbReference type="RuleBase" id="RU361153"/>
    </source>
</evidence>
<keyword evidence="1" id="KW-0732">Signal</keyword>
<evidence type="ECO:0000313" key="12">
    <source>
        <dbReference type="Proteomes" id="UP000252415"/>
    </source>
</evidence>
<dbReference type="Gene3D" id="2.60.40.10">
    <property type="entry name" value="Immunoglobulins"/>
    <property type="match status" value="2"/>
</dbReference>
<evidence type="ECO:0000256" key="6">
    <source>
        <dbReference type="ARBA" id="ARBA00023326"/>
    </source>
</evidence>
<sequence length="380" mass="41399">MSATVRQPALERHSGCLLENNIVRGTGGGNATRPLVLPTLWTNASQQYLDSLSSTIASLNDSNIITTIHFYGFWPFSVNIAGYTKFETNTINDITTSLDAVYNTFVAKGIPVVVGEYGLLGYGQGAIELGEMLKFYEYYLQYAKSKNVTSMLWDDGGQFNRRTYQWVYPEVHNIIMQSLTSRSSTADTDLIFLKSGATVSDASLALNLNGNSFVSLKNGTATLRSGRDYTLSGSTLTVKASYLSKFASGALGEKAVLTATFNSGAAWKIHVRYYNTPVQQNASGTTSGFDIPTAFNGDQLATMEAVYAAGGNAGPQNWTSYKEFGWCFKPDYTNNKITLTSNFFNETTDGTVILTFHFWSGQTVKYTIVKSGTSVTGTAQ</sequence>
<accession>A0A368VPG0</accession>
<keyword evidence="3" id="KW-0136">Cellulose degradation</keyword>
<evidence type="ECO:0000259" key="9">
    <source>
        <dbReference type="Pfam" id="PF03442"/>
    </source>
</evidence>
<evidence type="ECO:0000259" key="10">
    <source>
        <dbReference type="Pfam" id="PF18448"/>
    </source>
</evidence>
<keyword evidence="5 7" id="KW-0326">Glycosidase</keyword>
<dbReference type="Proteomes" id="UP000252415">
    <property type="component" value="Unassembled WGS sequence"/>
</dbReference>
<dbReference type="InterPro" id="IPR040946">
    <property type="entry name" value="CBM46"/>
</dbReference>
<dbReference type="Pfam" id="PF18448">
    <property type="entry name" value="CBM46"/>
    <property type="match status" value="1"/>
</dbReference>
<dbReference type="GO" id="GO:0030245">
    <property type="term" value="P:cellulose catabolic process"/>
    <property type="evidence" value="ECO:0007669"/>
    <property type="project" value="UniProtKB-KW"/>
</dbReference>
<keyword evidence="4" id="KW-0119">Carbohydrate metabolism</keyword>
<dbReference type="Pfam" id="PF03442">
    <property type="entry name" value="CBM_X2"/>
    <property type="match status" value="1"/>
</dbReference>
<dbReference type="InterPro" id="IPR005102">
    <property type="entry name" value="Carbo-bd_X2"/>
</dbReference>
<dbReference type="EMBL" id="QPJD01000016">
    <property type="protein sequence ID" value="RCW42457.1"/>
    <property type="molecule type" value="Genomic_DNA"/>
</dbReference>
<evidence type="ECO:0000256" key="2">
    <source>
        <dbReference type="ARBA" id="ARBA00022801"/>
    </source>
</evidence>
<dbReference type="InterPro" id="IPR001547">
    <property type="entry name" value="Glyco_hydro_5"/>
</dbReference>
<keyword evidence="6" id="KW-0624">Polysaccharide degradation</keyword>